<dbReference type="STRING" id="639282.DEFDS_2094"/>
<evidence type="ECO:0000256" key="2">
    <source>
        <dbReference type="ARBA" id="ARBA00022692"/>
    </source>
</evidence>
<evidence type="ECO:0000259" key="6">
    <source>
        <dbReference type="Pfam" id="PF01699"/>
    </source>
</evidence>
<dbReference type="RefSeq" id="WP_013008787.1">
    <property type="nucleotide sequence ID" value="NC_013939.1"/>
</dbReference>
<feature type="domain" description="Sodium/calcium exchanger membrane region" evidence="6">
    <location>
        <begin position="3"/>
        <end position="145"/>
    </location>
</feature>
<dbReference type="GO" id="GO:0005886">
    <property type="term" value="C:plasma membrane"/>
    <property type="evidence" value="ECO:0007669"/>
    <property type="project" value="TreeGrafter"/>
</dbReference>
<feature type="transmembrane region" description="Helical" evidence="5">
    <location>
        <begin position="244"/>
        <end position="262"/>
    </location>
</feature>
<feature type="transmembrane region" description="Helical" evidence="5">
    <location>
        <begin position="6"/>
        <end position="22"/>
    </location>
</feature>
<keyword evidence="3 5" id="KW-1133">Transmembrane helix</keyword>
<dbReference type="InterPro" id="IPR004481">
    <property type="entry name" value="K/Na/Ca-exchanger"/>
</dbReference>
<reference evidence="7 8" key="1">
    <citation type="journal article" date="2010" name="DNA Res.">
        <title>Bacterial lifestyle in a deep-sea hydrothermal vent chimney revealed by the genome sequence of the thermophilic bacterium Deferribacter desulfuricans SSM1.</title>
        <authorList>
            <person name="Takaki Y."/>
            <person name="Shimamura S."/>
            <person name="Nakagawa S."/>
            <person name="Fukuhara Y."/>
            <person name="Horikawa H."/>
            <person name="Ankai A."/>
            <person name="Harada T."/>
            <person name="Hosoyama A."/>
            <person name="Oguchi A."/>
            <person name="Fukui S."/>
            <person name="Fujita N."/>
            <person name="Takami H."/>
            <person name="Takai K."/>
        </authorList>
    </citation>
    <scope>NUCLEOTIDE SEQUENCE [LARGE SCALE GENOMIC DNA]</scope>
    <source>
        <strain evidence="8">DSM 14783 / JCM 11476 / NBRC 101012 / SSM1</strain>
    </source>
</reference>
<feature type="transmembrane region" description="Helical" evidence="5">
    <location>
        <begin position="34"/>
        <end position="57"/>
    </location>
</feature>
<dbReference type="GO" id="GO:0005262">
    <property type="term" value="F:calcium channel activity"/>
    <property type="evidence" value="ECO:0007669"/>
    <property type="project" value="TreeGrafter"/>
</dbReference>
<name>D3PA02_DEFDS</name>
<dbReference type="OrthoDB" id="9794225at2"/>
<keyword evidence="8" id="KW-1185">Reference proteome</keyword>
<dbReference type="EMBL" id="AP011529">
    <property type="protein sequence ID" value="BAI81542.1"/>
    <property type="molecule type" value="Genomic_DNA"/>
</dbReference>
<gene>
    <name evidence="7" type="ordered locus">DEFDS_2094</name>
</gene>
<dbReference type="KEGG" id="ddf:DEFDS_2094"/>
<dbReference type="InterPro" id="IPR044880">
    <property type="entry name" value="NCX_ion-bd_dom_sf"/>
</dbReference>
<feature type="transmembrane region" description="Helical" evidence="5">
    <location>
        <begin position="172"/>
        <end position="193"/>
    </location>
</feature>
<feature type="transmembrane region" description="Helical" evidence="5">
    <location>
        <begin position="274"/>
        <end position="294"/>
    </location>
</feature>
<accession>D3PA02</accession>
<evidence type="ECO:0000256" key="1">
    <source>
        <dbReference type="ARBA" id="ARBA00004141"/>
    </source>
</evidence>
<feature type="transmembrane region" description="Helical" evidence="5">
    <location>
        <begin position="102"/>
        <end position="123"/>
    </location>
</feature>
<dbReference type="AlphaFoldDB" id="D3PA02"/>
<feature type="transmembrane region" description="Helical" evidence="5">
    <location>
        <begin position="69"/>
        <end position="90"/>
    </location>
</feature>
<dbReference type="Pfam" id="PF01699">
    <property type="entry name" value="Na_Ca_ex"/>
    <property type="match status" value="2"/>
</dbReference>
<dbReference type="GO" id="GO:0008273">
    <property type="term" value="F:calcium, potassium:sodium antiporter activity"/>
    <property type="evidence" value="ECO:0007669"/>
    <property type="project" value="TreeGrafter"/>
</dbReference>
<dbReference type="HOGENOM" id="CLU_007948_2_1_0"/>
<evidence type="ECO:0000256" key="5">
    <source>
        <dbReference type="SAM" id="Phobius"/>
    </source>
</evidence>
<feature type="transmembrane region" description="Helical" evidence="5">
    <location>
        <begin position="129"/>
        <end position="151"/>
    </location>
</feature>
<sequence>MIYYLIFLVCAAVIVVSGIKLSKYGDVIAEKTSLGHSLVGILLISVVTSLPELISSIGSVTVVDSPSLAFGNVFGSNMFNIFIIFLMDLLFKDDSIFIDVSLANVITGIYAVLLTFIAMAGFVFKSPQIFWVSSVSVIIFIVYVGSVYSAYRSSSLDVDVDSKEDEISEIPLSRAVLLFLLFAVLIIVAGLLLSKSADEIAIRTGLGQSFVGMFLLAAVTSLPEVSAAVGALRVGSSNMAIGNLFGSCVFNVAVIFFVDIFYAKGSVFNNVELIHLKSALFSGIMILIAMIAVKQDKLSKFRFGRISIYSFYIALFYVFYLYYMYKFRVGV</sequence>
<dbReference type="InterPro" id="IPR004837">
    <property type="entry name" value="NaCa_Exmemb"/>
</dbReference>
<feature type="domain" description="Sodium/calcium exchanger membrane region" evidence="6">
    <location>
        <begin position="175"/>
        <end position="325"/>
    </location>
</feature>
<keyword evidence="4 5" id="KW-0472">Membrane</keyword>
<dbReference type="Proteomes" id="UP000001520">
    <property type="component" value="Chromosome"/>
</dbReference>
<feature type="transmembrane region" description="Helical" evidence="5">
    <location>
        <begin position="306"/>
        <end position="325"/>
    </location>
</feature>
<dbReference type="eggNOG" id="COG0530">
    <property type="taxonomic scope" value="Bacteria"/>
</dbReference>
<keyword evidence="2 5" id="KW-0812">Transmembrane</keyword>
<protein>
    <submittedName>
        <fullName evidence="7">Ca2+:cation antiporter, CaCA family</fullName>
    </submittedName>
</protein>
<evidence type="ECO:0000256" key="3">
    <source>
        <dbReference type="ARBA" id="ARBA00022989"/>
    </source>
</evidence>
<comment type="subcellular location">
    <subcellularLocation>
        <location evidence="1">Membrane</location>
        <topology evidence="1">Multi-pass membrane protein</topology>
    </subcellularLocation>
</comment>
<organism evidence="7 8">
    <name type="scientific">Deferribacter desulfuricans (strain DSM 14783 / JCM 11476 / NBRC 101012 / SSM1)</name>
    <dbReference type="NCBI Taxonomy" id="639282"/>
    <lineage>
        <taxon>Bacteria</taxon>
        <taxon>Pseudomonadati</taxon>
        <taxon>Deferribacterota</taxon>
        <taxon>Deferribacteres</taxon>
        <taxon>Deferribacterales</taxon>
        <taxon>Deferribacteraceae</taxon>
        <taxon>Deferribacter</taxon>
    </lineage>
</organism>
<proteinExistence type="predicted"/>
<evidence type="ECO:0000256" key="4">
    <source>
        <dbReference type="ARBA" id="ARBA00023136"/>
    </source>
</evidence>
<dbReference type="PANTHER" id="PTHR10846:SF8">
    <property type="entry name" value="INNER MEMBRANE PROTEIN YRBG"/>
    <property type="match status" value="1"/>
</dbReference>
<dbReference type="GO" id="GO:0006874">
    <property type="term" value="P:intracellular calcium ion homeostasis"/>
    <property type="evidence" value="ECO:0007669"/>
    <property type="project" value="TreeGrafter"/>
</dbReference>
<dbReference type="Gene3D" id="1.20.1420.30">
    <property type="entry name" value="NCX, central ion-binding region"/>
    <property type="match status" value="1"/>
</dbReference>
<evidence type="ECO:0000313" key="8">
    <source>
        <dbReference type="Proteomes" id="UP000001520"/>
    </source>
</evidence>
<evidence type="ECO:0000313" key="7">
    <source>
        <dbReference type="EMBL" id="BAI81542.1"/>
    </source>
</evidence>
<dbReference type="PANTHER" id="PTHR10846">
    <property type="entry name" value="SODIUM/POTASSIUM/CALCIUM EXCHANGER"/>
    <property type="match status" value="1"/>
</dbReference>